<name>A0A1I5D748_9MICO</name>
<organism evidence="1 2">
    <name type="scientific">Mycetocola miduiensis</name>
    <dbReference type="NCBI Taxonomy" id="995034"/>
    <lineage>
        <taxon>Bacteria</taxon>
        <taxon>Bacillati</taxon>
        <taxon>Actinomycetota</taxon>
        <taxon>Actinomycetes</taxon>
        <taxon>Micrococcales</taxon>
        <taxon>Microbacteriaceae</taxon>
        <taxon>Mycetocola</taxon>
    </lineage>
</organism>
<keyword evidence="2" id="KW-1185">Reference proteome</keyword>
<evidence type="ECO:0000313" key="2">
    <source>
        <dbReference type="Proteomes" id="UP000198867"/>
    </source>
</evidence>
<proteinExistence type="predicted"/>
<dbReference type="Proteomes" id="UP000198867">
    <property type="component" value="Unassembled WGS sequence"/>
</dbReference>
<evidence type="ECO:0000313" key="1">
    <source>
        <dbReference type="EMBL" id="SFN94936.1"/>
    </source>
</evidence>
<accession>A0A1I5D748</accession>
<protein>
    <submittedName>
        <fullName evidence="1">Uncharacterized protein</fullName>
    </submittedName>
</protein>
<dbReference type="STRING" id="995034.SAMN05216219_2769"/>
<dbReference type="AlphaFoldDB" id="A0A1I5D748"/>
<sequence>MTYITNAPTHGATAHRVAVRCASAERRPATPGS</sequence>
<reference evidence="2" key="1">
    <citation type="submission" date="2016-10" db="EMBL/GenBank/DDBJ databases">
        <authorList>
            <person name="Varghese N."/>
            <person name="Submissions S."/>
        </authorList>
    </citation>
    <scope>NUCLEOTIDE SEQUENCE [LARGE SCALE GENOMIC DNA]</scope>
    <source>
        <strain evidence="2">CGMCC 1.11101</strain>
    </source>
</reference>
<gene>
    <name evidence="1" type="ORF">SAMN05216219_2769</name>
</gene>
<dbReference type="EMBL" id="FOVM01000008">
    <property type="protein sequence ID" value="SFN94936.1"/>
    <property type="molecule type" value="Genomic_DNA"/>
</dbReference>